<dbReference type="RefSeq" id="WP_317561792.1">
    <property type="nucleotide sequence ID" value="NZ_JAWLIP010000006.1"/>
</dbReference>
<feature type="domain" description="Peptidase M20 dimerisation" evidence="3">
    <location>
        <begin position="227"/>
        <end position="333"/>
    </location>
</feature>
<evidence type="ECO:0000256" key="2">
    <source>
        <dbReference type="ARBA" id="ARBA00022801"/>
    </source>
</evidence>
<dbReference type="PIRSF" id="PIRSF001235">
    <property type="entry name" value="Amidase_carbamoylase"/>
    <property type="match status" value="1"/>
</dbReference>
<comment type="similarity">
    <text evidence="1">Belongs to the peptidase M20 family.</text>
</comment>
<accession>A0ABU4AMT7</accession>
<dbReference type="InterPro" id="IPR036264">
    <property type="entry name" value="Bact_exopeptidase_dim_dom"/>
</dbReference>
<keyword evidence="5" id="KW-1185">Reference proteome</keyword>
<dbReference type="EMBL" id="JAWLIP010000006">
    <property type="protein sequence ID" value="MDV6227557.1"/>
    <property type="molecule type" value="Genomic_DNA"/>
</dbReference>
<dbReference type="SUPFAM" id="SSF55031">
    <property type="entry name" value="Bacterial exopeptidase dimerisation domain"/>
    <property type="match status" value="1"/>
</dbReference>
<dbReference type="InterPro" id="IPR011650">
    <property type="entry name" value="Peptidase_M20_dimer"/>
</dbReference>
<keyword evidence="2 4" id="KW-0378">Hydrolase</keyword>
<dbReference type="SUPFAM" id="SSF53187">
    <property type="entry name" value="Zn-dependent exopeptidases"/>
    <property type="match status" value="1"/>
</dbReference>
<dbReference type="Proteomes" id="UP001185659">
    <property type="component" value="Unassembled WGS sequence"/>
</dbReference>
<dbReference type="Gene3D" id="3.40.630.10">
    <property type="entry name" value="Zn peptidases"/>
    <property type="match status" value="1"/>
</dbReference>
<protein>
    <submittedName>
        <fullName evidence="4">Zn-dependent hydrolase</fullName>
    </submittedName>
</protein>
<organism evidence="4 5">
    <name type="scientific">Nitratireductor aquimarinus</name>
    <dbReference type="NCBI Taxonomy" id="889300"/>
    <lineage>
        <taxon>Bacteria</taxon>
        <taxon>Pseudomonadati</taxon>
        <taxon>Pseudomonadota</taxon>
        <taxon>Alphaproteobacteria</taxon>
        <taxon>Hyphomicrobiales</taxon>
        <taxon>Phyllobacteriaceae</taxon>
        <taxon>Nitratireductor</taxon>
    </lineage>
</organism>
<reference evidence="4 5" key="1">
    <citation type="submission" date="2023-10" db="EMBL/GenBank/DDBJ databases">
        <authorList>
            <person name="Venkata Ramana C."/>
            <person name="Sasikala C."/>
            <person name="Dhurka M."/>
        </authorList>
    </citation>
    <scope>NUCLEOTIDE SEQUENCE [LARGE SCALE GENOMIC DNA]</scope>
    <source>
        <strain evidence="4 5">KCTC 32151</strain>
    </source>
</reference>
<evidence type="ECO:0000259" key="3">
    <source>
        <dbReference type="Pfam" id="PF07687"/>
    </source>
</evidence>
<sequence length="431" mass="46880">MNAQPASFPPGHAIAHATDRALAERLFGDIAHMSPDVEGVSRPAFSEIETRTLEYLENVARAEGLEVWYDAGCNARFSLPEDRDAERFVVVGSHVDSVPFGGNFDGLAGVVAGLVCLIRARREGRRFAKPVHVLAMRGEESAWFGPCYIGSKALTGTLATPEIEARHKGDGRTLEAHMADIGLPVEDIRAGKPLMDVSRIEAYLELHIEQGPLLIGKNIPAAAVSGIRGNIRYRSITCYGEAGHSGAVPKAYRRDPVLAMADLLVRLDESWTTILNKGDDLVLTSGIVATDPEKHAMSRIPDSVSFSLDMRSQKPETLDEMRKLLTSEMREIERDRRVRFELGEELRVEPALCDKGLVAGLEEAMRQVGQEPFVMPSGGGHDAAVFAAAGVPSAMVFVRNRNGSHNPQEAMEIEDFLAGVDILFAFLAGAE</sequence>
<dbReference type="PANTHER" id="PTHR32494:SF5">
    <property type="entry name" value="ALLANTOATE AMIDOHYDROLASE"/>
    <property type="match status" value="1"/>
</dbReference>
<dbReference type="InterPro" id="IPR002933">
    <property type="entry name" value="Peptidase_M20"/>
</dbReference>
<comment type="caution">
    <text evidence="4">The sequence shown here is derived from an EMBL/GenBank/DDBJ whole genome shotgun (WGS) entry which is preliminary data.</text>
</comment>
<dbReference type="Pfam" id="PF07687">
    <property type="entry name" value="M20_dimer"/>
    <property type="match status" value="1"/>
</dbReference>
<dbReference type="PANTHER" id="PTHR32494">
    <property type="entry name" value="ALLANTOATE DEIMINASE-RELATED"/>
    <property type="match status" value="1"/>
</dbReference>
<dbReference type="Pfam" id="PF01546">
    <property type="entry name" value="Peptidase_M20"/>
    <property type="match status" value="1"/>
</dbReference>
<evidence type="ECO:0000313" key="4">
    <source>
        <dbReference type="EMBL" id="MDV6227557.1"/>
    </source>
</evidence>
<dbReference type="GO" id="GO:0016787">
    <property type="term" value="F:hydrolase activity"/>
    <property type="evidence" value="ECO:0007669"/>
    <property type="project" value="UniProtKB-KW"/>
</dbReference>
<gene>
    <name evidence="4" type="ORF">R2G56_14750</name>
</gene>
<dbReference type="NCBIfam" id="TIGR01879">
    <property type="entry name" value="hydantase"/>
    <property type="match status" value="1"/>
</dbReference>
<dbReference type="InterPro" id="IPR010158">
    <property type="entry name" value="Amidase_Cbmase"/>
</dbReference>
<dbReference type="Gene3D" id="3.30.70.360">
    <property type="match status" value="1"/>
</dbReference>
<evidence type="ECO:0000313" key="5">
    <source>
        <dbReference type="Proteomes" id="UP001185659"/>
    </source>
</evidence>
<proteinExistence type="inferred from homology"/>
<evidence type="ECO:0000256" key="1">
    <source>
        <dbReference type="ARBA" id="ARBA00006153"/>
    </source>
</evidence>
<name>A0ABU4AMT7_9HYPH</name>